<feature type="chain" id="PRO_5028012298" evidence="2">
    <location>
        <begin position="24"/>
        <end position="166"/>
    </location>
</feature>
<dbReference type="PANTHER" id="PTHR11857">
    <property type="entry name" value="ODORANT BINDING PROTEIN-RELATED"/>
    <property type="match status" value="1"/>
</dbReference>
<dbReference type="AlphaFoldDB" id="A0A6P8Z9Z4"/>
<evidence type="ECO:0000256" key="2">
    <source>
        <dbReference type="SAM" id="SignalP"/>
    </source>
</evidence>
<gene>
    <name evidence="4" type="primary">LOC117646797</name>
</gene>
<dbReference type="GO" id="GO:0005615">
    <property type="term" value="C:extracellular space"/>
    <property type="evidence" value="ECO:0007669"/>
    <property type="project" value="TreeGrafter"/>
</dbReference>
<dbReference type="OrthoDB" id="6595846at2759"/>
<proteinExistence type="predicted"/>
<reference evidence="4" key="1">
    <citation type="submission" date="2025-08" db="UniProtKB">
        <authorList>
            <consortium name="RefSeq"/>
        </authorList>
    </citation>
    <scope>IDENTIFICATION</scope>
    <source>
        <tissue evidence="4">Total insect</tissue>
    </source>
</reference>
<dbReference type="GO" id="GO:0007608">
    <property type="term" value="P:sensory perception of smell"/>
    <property type="evidence" value="ECO:0007669"/>
    <property type="project" value="TreeGrafter"/>
</dbReference>
<name>A0A6P8Z9Z4_THRPL</name>
<dbReference type="Gene3D" id="1.10.238.20">
    <property type="entry name" value="Pheromone/general odorant binding protein domain"/>
    <property type="match status" value="1"/>
</dbReference>
<dbReference type="InterPro" id="IPR036728">
    <property type="entry name" value="PBP_GOBP_sf"/>
</dbReference>
<keyword evidence="3" id="KW-1185">Reference proteome</keyword>
<dbReference type="Proteomes" id="UP000515158">
    <property type="component" value="Unplaced"/>
</dbReference>
<dbReference type="KEGG" id="tpal:117646797"/>
<dbReference type="GO" id="GO:0005549">
    <property type="term" value="F:odorant binding"/>
    <property type="evidence" value="ECO:0007669"/>
    <property type="project" value="InterPro"/>
</dbReference>
<dbReference type="PANTHER" id="PTHR11857:SF42">
    <property type="entry name" value="GENERAL ODORANT-BINDING PROTEIN 19D-RELATED"/>
    <property type="match status" value="1"/>
</dbReference>
<evidence type="ECO:0000313" key="4">
    <source>
        <dbReference type="RefSeq" id="XP_034243907.1"/>
    </source>
</evidence>
<dbReference type="CDD" id="cd23992">
    <property type="entry name" value="PBP_GOBP"/>
    <property type="match status" value="1"/>
</dbReference>
<dbReference type="RefSeq" id="XP_034243907.1">
    <property type="nucleotide sequence ID" value="XM_034388016.1"/>
</dbReference>
<dbReference type="GeneID" id="117646797"/>
<organism evidence="4">
    <name type="scientific">Thrips palmi</name>
    <name type="common">Melon thrips</name>
    <dbReference type="NCBI Taxonomy" id="161013"/>
    <lineage>
        <taxon>Eukaryota</taxon>
        <taxon>Metazoa</taxon>
        <taxon>Ecdysozoa</taxon>
        <taxon>Arthropoda</taxon>
        <taxon>Hexapoda</taxon>
        <taxon>Insecta</taxon>
        <taxon>Pterygota</taxon>
        <taxon>Neoptera</taxon>
        <taxon>Paraneoptera</taxon>
        <taxon>Thysanoptera</taxon>
        <taxon>Terebrantia</taxon>
        <taxon>Thripoidea</taxon>
        <taxon>Thripidae</taxon>
        <taxon>Thrips</taxon>
    </lineage>
</organism>
<accession>A0A6P8Z9Z4</accession>
<evidence type="ECO:0000256" key="1">
    <source>
        <dbReference type="ARBA" id="ARBA00022729"/>
    </source>
</evidence>
<keyword evidence="1 2" id="KW-0732">Signal</keyword>
<dbReference type="InterPro" id="IPR006170">
    <property type="entry name" value="PBP/GOBP"/>
</dbReference>
<sequence>MSAPLAVASLLVALMAACAPAEAQLNGAEGAGELFKALNNLGRCREATGTTEDEVRRMIETHRVPTSRNGQCLIACMAETYGVMREGRFSADAAMQLADNMLQKIGQMSGSLRGEIQHVIKTCSSAGTPDMDACETAASVANCGVEESRKMRTMRGHERSSISRFG</sequence>
<feature type="signal peptide" evidence="2">
    <location>
        <begin position="1"/>
        <end position="23"/>
    </location>
</feature>
<evidence type="ECO:0000313" key="3">
    <source>
        <dbReference type="Proteomes" id="UP000515158"/>
    </source>
</evidence>
<dbReference type="SUPFAM" id="SSF47565">
    <property type="entry name" value="Insect pheromone/odorant-binding proteins"/>
    <property type="match status" value="1"/>
</dbReference>
<dbReference type="InParanoid" id="A0A6P8Z9Z4"/>
<dbReference type="Pfam" id="PF01395">
    <property type="entry name" value="PBP_GOBP"/>
    <property type="match status" value="1"/>
</dbReference>
<protein>
    <submittedName>
        <fullName evidence="4">Uncharacterized protein LOC117646797</fullName>
    </submittedName>
</protein>
<dbReference type="SMART" id="SM00708">
    <property type="entry name" value="PhBP"/>
    <property type="match status" value="1"/>
</dbReference>